<keyword evidence="3" id="KW-1185">Reference proteome</keyword>
<feature type="compositionally biased region" description="Basic and acidic residues" evidence="1">
    <location>
        <begin position="14"/>
        <end position="23"/>
    </location>
</feature>
<organism evidence="2 3">
    <name type="scientific">Ceratodon purpureus</name>
    <name type="common">Fire moss</name>
    <name type="synonym">Dicranum purpureum</name>
    <dbReference type="NCBI Taxonomy" id="3225"/>
    <lineage>
        <taxon>Eukaryota</taxon>
        <taxon>Viridiplantae</taxon>
        <taxon>Streptophyta</taxon>
        <taxon>Embryophyta</taxon>
        <taxon>Bryophyta</taxon>
        <taxon>Bryophytina</taxon>
        <taxon>Bryopsida</taxon>
        <taxon>Dicranidae</taxon>
        <taxon>Pseudoditrichales</taxon>
        <taxon>Ditrichaceae</taxon>
        <taxon>Ceratodon</taxon>
    </lineage>
</organism>
<dbReference type="Proteomes" id="UP000822688">
    <property type="component" value="Chromosome 2"/>
</dbReference>
<evidence type="ECO:0000313" key="3">
    <source>
        <dbReference type="Proteomes" id="UP000822688"/>
    </source>
</evidence>
<reference evidence="2" key="1">
    <citation type="submission" date="2020-06" db="EMBL/GenBank/DDBJ databases">
        <title>WGS assembly of Ceratodon purpureus strain R40.</title>
        <authorList>
            <person name="Carey S.B."/>
            <person name="Jenkins J."/>
            <person name="Shu S."/>
            <person name="Lovell J.T."/>
            <person name="Sreedasyam A."/>
            <person name="Maumus F."/>
            <person name="Tiley G.P."/>
            <person name="Fernandez-Pozo N."/>
            <person name="Barry K."/>
            <person name="Chen C."/>
            <person name="Wang M."/>
            <person name="Lipzen A."/>
            <person name="Daum C."/>
            <person name="Saski C.A."/>
            <person name="Payton A.C."/>
            <person name="Mcbreen J.C."/>
            <person name="Conrad R.E."/>
            <person name="Kollar L.M."/>
            <person name="Olsson S."/>
            <person name="Huttunen S."/>
            <person name="Landis J.B."/>
            <person name="Wickett N.J."/>
            <person name="Johnson M.G."/>
            <person name="Rensing S.A."/>
            <person name="Grimwood J."/>
            <person name="Schmutz J."/>
            <person name="Mcdaniel S.F."/>
        </authorList>
    </citation>
    <scope>NUCLEOTIDE SEQUENCE</scope>
    <source>
        <strain evidence="2">R40</strain>
    </source>
</reference>
<gene>
    <name evidence="2" type="ORF">KC19_2G217400</name>
</gene>
<feature type="region of interest" description="Disordered" evidence="1">
    <location>
        <begin position="1"/>
        <end position="36"/>
    </location>
</feature>
<name>A0A8T0IWM8_CERPU</name>
<sequence>MITPKPSTKLSIQLEDHGVDRNMRGRSLTSPRQSHLTESNCSRNRVSELEFDLLSICGSLCEQAR</sequence>
<feature type="compositionally biased region" description="Polar residues" evidence="1">
    <location>
        <begin position="27"/>
        <end position="36"/>
    </location>
</feature>
<feature type="compositionally biased region" description="Polar residues" evidence="1">
    <location>
        <begin position="1"/>
        <end position="11"/>
    </location>
</feature>
<dbReference type="EMBL" id="CM026422">
    <property type="protein sequence ID" value="KAG0588120.1"/>
    <property type="molecule type" value="Genomic_DNA"/>
</dbReference>
<accession>A0A8T0IWM8</accession>
<dbReference type="AlphaFoldDB" id="A0A8T0IWM8"/>
<evidence type="ECO:0000256" key="1">
    <source>
        <dbReference type="SAM" id="MobiDB-lite"/>
    </source>
</evidence>
<evidence type="ECO:0000313" key="2">
    <source>
        <dbReference type="EMBL" id="KAG0588120.1"/>
    </source>
</evidence>
<proteinExistence type="predicted"/>
<comment type="caution">
    <text evidence="2">The sequence shown here is derived from an EMBL/GenBank/DDBJ whole genome shotgun (WGS) entry which is preliminary data.</text>
</comment>
<protein>
    <submittedName>
        <fullName evidence="2">Uncharacterized protein</fullName>
    </submittedName>
</protein>